<name>A0A9D1CIF7_9FIRM</name>
<dbReference type="NCBIfam" id="TIGR02867">
    <property type="entry name" value="spore_II_P"/>
    <property type="match status" value="1"/>
</dbReference>
<evidence type="ECO:0000256" key="2">
    <source>
        <dbReference type="SAM" id="SignalP"/>
    </source>
</evidence>
<dbReference type="Pfam" id="PF07454">
    <property type="entry name" value="SpoIIP"/>
    <property type="match status" value="1"/>
</dbReference>
<evidence type="ECO:0000313" key="3">
    <source>
        <dbReference type="EMBL" id="HIQ62298.1"/>
    </source>
</evidence>
<reference evidence="3" key="2">
    <citation type="journal article" date="2021" name="PeerJ">
        <title>Extensive microbial diversity within the chicken gut microbiome revealed by metagenomics and culture.</title>
        <authorList>
            <person name="Gilroy R."/>
            <person name="Ravi A."/>
            <person name="Getino M."/>
            <person name="Pursley I."/>
            <person name="Horton D.L."/>
            <person name="Alikhan N.F."/>
            <person name="Baker D."/>
            <person name="Gharbi K."/>
            <person name="Hall N."/>
            <person name="Watson M."/>
            <person name="Adriaenssens E.M."/>
            <person name="Foster-Nyarko E."/>
            <person name="Jarju S."/>
            <person name="Secka A."/>
            <person name="Antonio M."/>
            <person name="Oren A."/>
            <person name="Chaudhuri R.R."/>
            <person name="La Ragione R."/>
            <person name="Hildebrand F."/>
            <person name="Pallen M.J."/>
        </authorList>
    </citation>
    <scope>NUCLEOTIDE SEQUENCE</scope>
    <source>
        <strain evidence="3">ChiHile30-977</strain>
    </source>
</reference>
<evidence type="ECO:0000256" key="1">
    <source>
        <dbReference type="SAM" id="Phobius"/>
    </source>
</evidence>
<dbReference type="AlphaFoldDB" id="A0A9D1CIF7"/>
<accession>A0A9D1CIF7</accession>
<sequence>MKKLTAALLGLLLLWPATARADGWAEDGCYTVYREDGTVLFTFAGEVAQGDEYISADNQRYVIRSVQEQARTAQAVWDGEQAMPDISWLDAPAAVVVSAQGEQSDRLIALYATHSDESYEPTDGTASADDGDGGIYDVCDTLKAALEAQGVRVILDETSHVPHDAGAYRRSRQTAIELLKQGPDALIDVHRDGIPDPEEYEVEIDGEDASKVRLLVGRSNQNADANKEFALELKAVADSRYPELIKDIFIGKGSYNQDLASNAILLEFGTHTLEKERAEASAELMGGVIADTLYGGVSGAASGGEETQGEANVGAVRGIVWLLVLVAAAIAVFALLQTGRGRAAWERIKRGTSELTAGWLGKRNKE</sequence>
<feature type="transmembrane region" description="Helical" evidence="1">
    <location>
        <begin position="318"/>
        <end position="336"/>
    </location>
</feature>
<keyword evidence="1" id="KW-0812">Transmembrane</keyword>
<keyword evidence="1" id="KW-1133">Transmembrane helix</keyword>
<gene>
    <name evidence="3" type="ORF">IAA66_01765</name>
</gene>
<protein>
    <submittedName>
        <fullName evidence="3">Stage II sporulation protein P</fullName>
    </submittedName>
</protein>
<organism evidence="3 4">
    <name type="scientific">Candidatus Avichristensenella intestinipullorum</name>
    <dbReference type="NCBI Taxonomy" id="2840693"/>
    <lineage>
        <taxon>Bacteria</taxon>
        <taxon>Bacillati</taxon>
        <taxon>Bacillota</taxon>
        <taxon>Clostridia</taxon>
        <taxon>Candidatus Avichristensenella</taxon>
    </lineage>
</organism>
<keyword evidence="1" id="KW-0472">Membrane</keyword>
<feature type="signal peptide" evidence="2">
    <location>
        <begin position="1"/>
        <end position="21"/>
    </location>
</feature>
<dbReference type="InterPro" id="IPR010897">
    <property type="entry name" value="Spore_II_P"/>
</dbReference>
<proteinExistence type="predicted"/>
<feature type="chain" id="PRO_5039345878" evidence="2">
    <location>
        <begin position="22"/>
        <end position="366"/>
    </location>
</feature>
<keyword evidence="2" id="KW-0732">Signal</keyword>
<reference evidence="3" key="1">
    <citation type="submission" date="2020-10" db="EMBL/GenBank/DDBJ databases">
        <authorList>
            <person name="Gilroy R."/>
        </authorList>
    </citation>
    <scope>NUCLEOTIDE SEQUENCE</scope>
    <source>
        <strain evidence="3">ChiHile30-977</strain>
    </source>
</reference>
<dbReference type="EMBL" id="DVFI01000026">
    <property type="protein sequence ID" value="HIQ62298.1"/>
    <property type="molecule type" value="Genomic_DNA"/>
</dbReference>
<comment type="caution">
    <text evidence="3">The sequence shown here is derived from an EMBL/GenBank/DDBJ whole genome shotgun (WGS) entry which is preliminary data.</text>
</comment>
<evidence type="ECO:0000313" key="4">
    <source>
        <dbReference type="Proteomes" id="UP000886819"/>
    </source>
</evidence>
<dbReference type="Proteomes" id="UP000886819">
    <property type="component" value="Unassembled WGS sequence"/>
</dbReference>